<feature type="region of interest" description="Disordered" evidence="13">
    <location>
        <begin position="485"/>
        <end position="505"/>
    </location>
</feature>
<evidence type="ECO:0000256" key="12">
    <source>
        <dbReference type="ARBA" id="ARBA00048418"/>
    </source>
</evidence>
<evidence type="ECO:0000313" key="17">
    <source>
        <dbReference type="Proteomes" id="UP001595765"/>
    </source>
</evidence>
<dbReference type="EC" id="2.1.1.386" evidence="11"/>
<feature type="domain" description="Hen1 N-terminal" evidence="15">
    <location>
        <begin position="1"/>
        <end position="252"/>
    </location>
</feature>
<comment type="similarity">
    <text evidence="2">Belongs to the methyltransferase superfamily. HEN1 family.</text>
</comment>
<evidence type="ECO:0000256" key="8">
    <source>
        <dbReference type="ARBA" id="ARBA00022842"/>
    </source>
</evidence>
<reference evidence="17" key="1">
    <citation type="journal article" date="2019" name="Int. J. Syst. Evol. Microbiol.">
        <title>The Global Catalogue of Microorganisms (GCM) 10K type strain sequencing project: providing services to taxonomists for standard genome sequencing and annotation.</title>
        <authorList>
            <consortium name="The Broad Institute Genomics Platform"/>
            <consortium name="The Broad Institute Genome Sequencing Center for Infectious Disease"/>
            <person name="Wu L."/>
            <person name="Ma J."/>
        </authorList>
    </citation>
    <scope>NUCLEOTIDE SEQUENCE [LARGE SCALE GENOMIC DNA]</scope>
    <source>
        <strain evidence="17">CGMCC 4.7237</strain>
    </source>
</reference>
<dbReference type="Gene3D" id="3.30.1610.20">
    <property type="entry name" value="Hen1, N-terminal domain"/>
    <property type="match status" value="1"/>
</dbReference>
<dbReference type="PANTHER" id="PTHR21404:SF3">
    <property type="entry name" value="SMALL RNA 2'-O-METHYLTRANSFERASE"/>
    <property type="match status" value="1"/>
</dbReference>
<dbReference type="InterPro" id="IPR013217">
    <property type="entry name" value="Methyltransf_12"/>
</dbReference>
<keyword evidence="17" id="KW-1185">Reference proteome</keyword>
<dbReference type="EMBL" id="JBHSBB010000019">
    <property type="protein sequence ID" value="MFC4034950.1"/>
    <property type="molecule type" value="Genomic_DNA"/>
</dbReference>
<dbReference type="Pfam" id="PF12623">
    <property type="entry name" value="Hen1_L"/>
    <property type="match status" value="1"/>
</dbReference>
<dbReference type="InterPro" id="IPR026610">
    <property type="entry name" value="Hen1"/>
</dbReference>
<organism evidence="16 17">
    <name type="scientific">Streptomyces polygonati</name>
    <dbReference type="NCBI Taxonomy" id="1617087"/>
    <lineage>
        <taxon>Bacteria</taxon>
        <taxon>Bacillati</taxon>
        <taxon>Actinomycetota</taxon>
        <taxon>Actinomycetes</taxon>
        <taxon>Kitasatosporales</taxon>
        <taxon>Streptomycetaceae</taxon>
        <taxon>Streptomyces</taxon>
    </lineage>
</organism>
<keyword evidence="7" id="KW-0479">Metal-binding</keyword>
<keyword evidence="8" id="KW-0460">Magnesium</keyword>
<keyword evidence="10" id="KW-0943">RNA-mediated gene silencing</keyword>
<dbReference type="InterPro" id="IPR024740">
    <property type="entry name" value="Hen1_N"/>
</dbReference>
<dbReference type="Gene3D" id="3.40.50.150">
    <property type="entry name" value="Vaccinia Virus protein VP39"/>
    <property type="match status" value="1"/>
</dbReference>
<evidence type="ECO:0000259" key="14">
    <source>
        <dbReference type="Pfam" id="PF08242"/>
    </source>
</evidence>
<evidence type="ECO:0000256" key="3">
    <source>
        <dbReference type="ARBA" id="ARBA00021330"/>
    </source>
</evidence>
<evidence type="ECO:0000256" key="5">
    <source>
        <dbReference type="ARBA" id="ARBA00022679"/>
    </source>
</evidence>
<dbReference type="Pfam" id="PF08242">
    <property type="entry name" value="Methyltransf_12"/>
    <property type="match status" value="1"/>
</dbReference>
<dbReference type="CDD" id="cd02440">
    <property type="entry name" value="AdoMet_MTases"/>
    <property type="match status" value="1"/>
</dbReference>
<dbReference type="PANTHER" id="PTHR21404">
    <property type="entry name" value="HEN1"/>
    <property type="match status" value="1"/>
</dbReference>
<evidence type="ECO:0000313" key="16">
    <source>
        <dbReference type="EMBL" id="MFC4034950.1"/>
    </source>
</evidence>
<dbReference type="NCBIfam" id="TIGR04074">
    <property type="entry name" value="bacter_Hen1"/>
    <property type="match status" value="1"/>
</dbReference>
<dbReference type="InterPro" id="IPR038546">
    <property type="entry name" value="Hen1_N_sf"/>
</dbReference>
<dbReference type="Proteomes" id="UP001595765">
    <property type="component" value="Unassembled WGS sequence"/>
</dbReference>
<keyword evidence="5" id="KW-0808">Transferase</keyword>
<comment type="cofactor">
    <cofactor evidence="1">
        <name>Mg(2+)</name>
        <dbReference type="ChEBI" id="CHEBI:18420"/>
    </cofactor>
</comment>
<protein>
    <recommendedName>
        <fullName evidence="3">Small RNA 2'-O-methyltransferase</fullName>
        <ecNumber evidence="11">2.1.1.386</ecNumber>
    </recommendedName>
</protein>
<evidence type="ECO:0000259" key="15">
    <source>
        <dbReference type="Pfam" id="PF12623"/>
    </source>
</evidence>
<evidence type="ECO:0000256" key="9">
    <source>
        <dbReference type="ARBA" id="ARBA00022884"/>
    </source>
</evidence>
<name>A0ABV8HSA4_9ACTN</name>
<sequence length="505" mass="54868">MFLTISTTASTGANSAGPATDLGFLLHKHPDKAQVFSTSYGDAHVFYPEAGAERTTAALLLEVDPPALVRRGRGKGRGGAPDAALAAYVNDRPYAASSLLAVALRTVFGSAMRGECRSHPERAAAPMPLRIEVPALPARGGAALVARLFEPLGWQVSARPVALDERFPEWGESRYVTLTLQGEMRLSEALCHLYVLLPVLDDAKHYWVSADEVDKLLRFGAGWLPRHPEQKLITSRYLARRWSLTREAMERLELARLADADDVEVEEIDNAVAAEAPEEAEEPPTPLAVRRRVAILAALRASGASRVLDLGCGQGQLVAALLKEPRFTEIVGMDVSVRALDIAARRLRLDRMGERQSGRITLLQGSLAYTDTRLKGYDAAVLSEVIEHLDLPRLPALEYAVFGAARPATVVVTTPNAEYNVRWESLPAGHVRHADHRFEWTRAEFADWAGAVAGRYGYQVTFAPVGPEDPEVGPPTQLAVFTLAAPEPGARTPTAHPDRNKEAAA</sequence>
<dbReference type="SUPFAM" id="SSF53335">
    <property type="entry name" value="S-adenosyl-L-methionine-dependent methyltransferases"/>
    <property type="match status" value="1"/>
</dbReference>
<gene>
    <name evidence="16" type="ORF">ACFO3J_26280</name>
</gene>
<evidence type="ECO:0000256" key="10">
    <source>
        <dbReference type="ARBA" id="ARBA00023158"/>
    </source>
</evidence>
<comment type="caution">
    <text evidence="16">The sequence shown here is derived from an EMBL/GenBank/DDBJ whole genome shotgun (WGS) entry which is preliminary data.</text>
</comment>
<evidence type="ECO:0000256" key="6">
    <source>
        <dbReference type="ARBA" id="ARBA00022691"/>
    </source>
</evidence>
<feature type="compositionally biased region" description="Basic and acidic residues" evidence="13">
    <location>
        <begin position="496"/>
        <end position="505"/>
    </location>
</feature>
<evidence type="ECO:0000256" key="7">
    <source>
        <dbReference type="ARBA" id="ARBA00022723"/>
    </source>
</evidence>
<evidence type="ECO:0000256" key="2">
    <source>
        <dbReference type="ARBA" id="ARBA00009026"/>
    </source>
</evidence>
<keyword evidence="4" id="KW-0489">Methyltransferase</keyword>
<evidence type="ECO:0000256" key="13">
    <source>
        <dbReference type="SAM" id="MobiDB-lite"/>
    </source>
</evidence>
<dbReference type="InterPro" id="IPR024026">
    <property type="entry name" value="3'-RNA_MeTfrase_Hen1_bac"/>
</dbReference>
<keyword evidence="9" id="KW-0694">RNA-binding</keyword>
<comment type="catalytic activity">
    <reaction evidence="12">
        <text>small RNA 3'-end nucleotide + S-adenosyl-L-methionine = small RNA 3'-end 2'-O-methylnucleotide + S-adenosyl-L-homocysteine + H(+)</text>
        <dbReference type="Rhea" id="RHEA:37887"/>
        <dbReference type="Rhea" id="RHEA-COMP:10415"/>
        <dbReference type="Rhea" id="RHEA-COMP:10416"/>
        <dbReference type="ChEBI" id="CHEBI:15378"/>
        <dbReference type="ChEBI" id="CHEBI:57856"/>
        <dbReference type="ChEBI" id="CHEBI:59789"/>
        <dbReference type="ChEBI" id="CHEBI:74896"/>
        <dbReference type="ChEBI" id="CHEBI:74898"/>
        <dbReference type="EC" id="2.1.1.386"/>
    </reaction>
</comment>
<evidence type="ECO:0000256" key="4">
    <source>
        <dbReference type="ARBA" id="ARBA00022603"/>
    </source>
</evidence>
<feature type="domain" description="Methyltransferase type 12" evidence="14">
    <location>
        <begin position="308"/>
        <end position="393"/>
    </location>
</feature>
<dbReference type="InterPro" id="IPR029063">
    <property type="entry name" value="SAM-dependent_MTases_sf"/>
</dbReference>
<proteinExistence type="inferred from homology"/>
<evidence type="ECO:0000256" key="1">
    <source>
        <dbReference type="ARBA" id="ARBA00001946"/>
    </source>
</evidence>
<keyword evidence="6" id="KW-0949">S-adenosyl-L-methionine</keyword>
<dbReference type="RefSeq" id="WP_386434047.1">
    <property type="nucleotide sequence ID" value="NZ_JBHSBB010000019.1"/>
</dbReference>
<evidence type="ECO:0000256" key="11">
    <source>
        <dbReference type="ARBA" id="ARBA00035025"/>
    </source>
</evidence>
<accession>A0ABV8HSA4</accession>